<evidence type="ECO:0000313" key="7">
    <source>
        <dbReference type="Proteomes" id="UP001189429"/>
    </source>
</evidence>
<evidence type="ECO:0000256" key="1">
    <source>
        <dbReference type="ARBA" id="ARBA00022737"/>
    </source>
</evidence>
<evidence type="ECO:0000256" key="4">
    <source>
        <dbReference type="SAM" id="Coils"/>
    </source>
</evidence>
<dbReference type="InterPro" id="IPR036770">
    <property type="entry name" value="Ankyrin_rpt-contain_sf"/>
</dbReference>
<evidence type="ECO:0000256" key="2">
    <source>
        <dbReference type="ARBA" id="ARBA00023043"/>
    </source>
</evidence>
<keyword evidence="2 3" id="KW-0040">ANK repeat</keyword>
<evidence type="ECO:0000313" key="6">
    <source>
        <dbReference type="EMBL" id="CAK0863855.1"/>
    </source>
</evidence>
<reference evidence="6" key="1">
    <citation type="submission" date="2023-10" db="EMBL/GenBank/DDBJ databases">
        <authorList>
            <person name="Chen Y."/>
            <person name="Shah S."/>
            <person name="Dougan E. K."/>
            <person name="Thang M."/>
            <person name="Chan C."/>
        </authorList>
    </citation>
    <scope>NUCLEOTIDE SEQUENCE [LARGE SCALE GENOMIC DNA]</scope>
</reference>
<keyword evidence="4" id="KW-0175">Coiled coil</keyword>
<dbReference type="Proteomes" id="UP001189429">
    <property type="component" value="Unassembled WGS sequence"/>
</dbReference>
<gene>
    <name evidence="6" type="ORF">PCOR1329_LOCUS51893</name>
</gene>
<organism evidence="6 7">
    <name type="scientific">Prorocentrum cordatum</name>
    <dbReference type="NCBI Taxonomy" id="2364126"/>
    <lineage>
        <taxon>Eukaryota</taxon>
        <taxon>Sar</taxon>
        <taxon>Alveolata</taxon>
        <taxon>Dinophyceae</taxon>
        <taxon>Prorocentrales</taxon>
        <taxon>Prorocentraceae</taxon>
        <taxon>Prorocentrum</taxon>
    </lineage>
</organism>
<accession>A0ABN9UUS9</accession>
<keyword evidence="1" id="KW-0677">Repeat</keyword>
<dbReference type="EMBL" id="CAUYUJ010016306">
    <property type="protein sequence ID" value="CAK0863855.1"/>
    <property type="molecule type" value="Genomic_DNA"/>
</dbReference>
<feature type="region of interest" description="Disordered" evidence="5">
    <location>
        <begin position="36"/>
        <end position="68"/>
    </location>
</feature>
<dbReference type="SUPFAM" id="SSF48403">
    <property type="entry name" value="Ankyrin repeat"/>
    <property type="match status" value="1"/>
</dbReference>
<evidence type="ECO:0000256" key="5">
    <source>
        <dbReference type="SAM" id="MobiDB-lite"/>
    </source>
</evidence>
<name>A0ABN9UUS9_9DINO</name>
<dbReference type="PANTHER" id="PTHR24126">
    <property type="entry name" value="ANKYRIN REPEAT, PH AND SEC7 DOMAIN CONTAINING PROTEIN SECG-RELATED"/>
    <property type="match status" value="1"/>
</dbReference>
<comment type="caution">
    <text evidence="6">The sequence shown here is derived from an EMBL/GenBank/DDBJ whole genome shotgun (WGS) entry which is preliminary data.</text>
</comment>
<feature type="repeat" description="ANK" evidence="3">
    <location>
        <begin position="177"/>
        <end position="209"/>
    </location>
</feature>
<dbReference type="InterPro" id="IPR002110">
    <property type="entry name" value="Ankyrin_rpt"/>
</dbReference>
<protein>
    <submittedName>
        <fullName evidence="6">Uncharacterized protein</fullName>
    </submittedName>
</protein>
<feature type="coiled-coil region" evidence="4">
    <location>
        <begin position="322"/>
        <end position="349"/>
    </location>
</feature>
<feature type="coiled-coil region" evidence="4">
    <location>
        <begin position="375"/>
        <end position="471"/>
    </location>
</feature>
<evidence type="ECO:0000256" key="3">
    <source>
        <dbReference type="PROSITE-ProRule" id="PRU00023"/>
    </source>
</evidence>
<proteinExistence type="predicted"/>
<dbReference type="PROSITE" id="PS50088">
    <property type="entry name" value="ANK_REPEAT"/>
    <property type="match status" value="1"/>
</dbReference>
<keyword evidence="7" id="KW-1185">Reference proteome</keyword>
<dbReference type="Gene3D" id="1.25.40.20">
    <property type="entry name" value="Ankyrin repeat-containing domain"/>
    <property type="match status" value="1"/>
</dbReference>
<dbReference type="SMART" id="SM00248">
    <property type="entry name" value="ANK"/>
    <property type="match status" value="2"/>
</dbReference>
<dbReference type="Pfam" id="PF12796">
    <property type="entry name" value="Ank_2"/>
    <property type="match status" value="1"/>
</dbReference>
<dbReference type="PANTHER" id="PTHR24126:SF14">
    <property type="entry name" value="ANK_REP_REGION DOMAIN-CONTAINING PROTEIN"/>
    <property type="match status" value="1"/>
</dbReference>
<feature type="compositionally biased region" description="Basic and acidic residues" evidence="5">
    <location>
        <begin position="37"/>
        <end position="46"/>
    </location>
</feature>
<sequence length="473" mass="51893">MRSLGTAKHGTHESRVAGCLAQPVAQCLARRLARARLKTDPRERSPHSALGCPQGGRERTLRSKPGPRPLWDLAGLAAAGLSEAAARGVAHRPRARRPAMASGKAEALEKQHDWMAAAESGNAQRMKLFTQSEGEWVPTDSIPQAVACKAAVRNQEETLKVLLDWGVPLSAKDMAPSRQLLLHGAAGAGAVDCVRLLIKRRVDVNATDGLVKTAMHLALKGSQLGVMKELLRAGATVPLGQKELPLGALNVIKEVQLETQMQEIKGFPTSEKGLSDKLAEADKQVWKSMRAHMQLLERQEEIKVAKVVQDFDEKMRVAQARALEASKTEESVRRELQELKVQVQTEQMKQNQVVAEIQTLQEEESSKKSAEEDIAKDVADKQAELEQLLSGLRAEQEALAKAEAERDAHVEECDRLNLDIEAGQLEHKELVTELADARKELEGLRKDRKRIAELQAEAANLHENVKDDASNAG</sequence>